<dbReference type="GO" id="GO:0007165">
    <property type="term" value="P:signal transduction"/>
    <property type="evidence" value="ECO:0007669"/>
    <property type="project" value="UniProtKB-KW"/>
</dbReference>
<name>A0A4R5PRH9_9HYPH</name>
<dbReference type="PANTHER" id="PTHR43531:SF11">
    <property type="entry name" value="METHYL-ACCEPTING CHEMOTAXIS PROTEIN 3"/>
    <property type="match status" value="1"/>
</dbReference>
<organism evidence="7 8">
    <name type="scientific">Pseudohoeflea suaedae</name>
    <dbReference type="NCBI Taxonomy" id="877384"/>
    <lineage>
        <taxon>Bacteria</taxon>
        <taxon>Pseudomonadati</taxon>
        <taxon>Pseudomonadota</taxon>
        <taxon>Alphaproteobacteria</taxon>
        <taxon>Hyphomicrobiales</taxon>
        <taxon>Rhizobiaceae</taxon>
        <taxon>Pseudohoeflea</taxon>
    </lineage>
</organism>
<dbReference type="InterPro" id="IPR001610">
    <property type="entry name" value="PAC"/>
</dbReference>
<dbReference type="Gene3D" id="1.10.287.950">
    <property type="entry name" value="Methyl-accepting chemotaxis protein"/>
    <property type="match status" value="1"/>
</dbReference>
<dbReference type="Pfam" id="PF00015">
    <property type="entry name" value="MCPsignal"/>
    <property type="match status" value="1"/>
</dbReference>
<dbReference type="InterPro" id="IPR000700">
    <property type="entry name" value="PAS-assoc_C"/>
</dbReference>
<dbReference type="Pfam" id="PF08447">
    <property type="entry name" value="PAS_3"/>
    <property type="match status" value="2"/>
</dbReference>
<feature type="domain" description="PAS" evidence="5">
    <location>
        <begin position="124"/>
        <end position="154"/>
    </location>
</feature>
<evidence type="ECO:0000313" key="7">
    <source>
        <dbReference type="EMBL" id="TDH39473.1"/>
    </source>
</evidence>
<dbReference type="InterPro" id="IPR051310">
    <property type="entry name" value="MCP_chemotaxis"/>
</dbReference>
<dbReference type="PRINTS" id="PR00260">
    <property type="entry name" value="CHEMTRNSDUCR"/>
</dbReference>
<dbReference type="InterPro" id="IPR000014">
    <property type="entry name" value="PAS"/>
</dbReference>
<dbReference type="SUPFAM" id="SSF58104">
    <property type="entry name" value="Methyl-accepting chemotaxis protein (MCP) signaling domain"/>
    <property type="match status" value="1"/>
</dbReference>
<feature type="domain" description="Methyl-accepting transducer" evidence="4">
    <location>
        <begin position="243"/>
        <end position="472"/>
    </location>
</feature>
<evidence type="ECO:0000259" key="4">
    <source>
        <dbReference type="PROSITE" id="PS50111"/>
    </source>
</evidence>
<dbReference type="CDD" id="cd00130">
    <property type="entry name" value="PAS"/>
    <property type="match status" value="2"/>
</dbReference>
<evidence type="ECO:0000313" key="8">
    <source>
        <dbReference type="Proteomes" id="UP000295131"/>
    </source>
</evidence>
<dbReference type="PANTHER" id="PTHR43531">
    <property type="entry name" value="PROTEIN ICFG"/>
    <property type="match status" value="1"/>
</dbReference>
<dbReference type="OrthoDB" id="3289104at2"/>
<evidence type="ECO:0000256" key="2">
    <source>
        <dbReference type="ARBA" id="ARBA00029447"/>
    </source>
</evidence>
<dbReference type="PROSITE" id="PS50113">
    <property type="entry name" value="PAC"/>
    <property type="match status" value="1"/>
</dbReference>
<dbReference type="InterPro" id="IPR004089">
    <property type="entry name" value="MCPsignal_dom"/>
</dbReference>
<comment type="similarity">
    <text evidence="2">Belongs to the methyl-accepting chemotaxis (MCP) protein family.</text>
</comment>
<dbReference type="Gene3D" id="3.30.450.20">
    <property type="entry name" value="PAS domain"/>
    <property type="match status" value="2"/>
</dbReference>
<dbReference type="PROSITE" id="PS50111">
    <property type="entry name" value="CHEMOTAXIS_TRANSDUC_2"/>
    <property type="match status" value="1"/>
</dbReference>
<evidence type="ECO:0000256" key="3">
    <source>
        <dbReference type="PROSITE-ProRule" id="PRU00284"/>
    </source>
</evidence>
<dbReference type="GO" id="GO:0016020">
    <property type="term" value="C:membrane"/>
    <property type="evidence" value="ECO:0007669"/>
    <property type="project" value="InterPro"/>
</dbReference>
<dbReference type="SMART" id="SM00283">
    <property type="entry name" value="MA"/>
    <property type="match status" value="1"/>
</dbReference>
<dbReference type="EMBL" id="SMSI01000001">
    <property type="protein sequence ID" value="TDH39473.1"/>
    <property type="molecule type" value="Genomic_DNA"/>
</dbReference>
<keyword evidence="8" id="KW-1185">Reference proteome</keyword>
<dbReference type="InterPro" id="IPR035965">
    <property type="entry name" value="PAS-like_dom_sf"/>
</dbReference>
<dbReference type="SMART" id="SM00086">
    <property type="entry name" value="PAC"/>
    <property type="match status" value="2"/>
</dbReference>
<protein>
    <submittedName>
        <fullName evidence="7">PAS domain S-box protein</fullName>
    </submittedName>
</protein>
<dbReference type="InterPro" id="IPR013655">
    <property type="entry name" value="PAS_fold_3"/>
</dbReference>
<comment type="caution">
    <text evidence="7">The sequence shown here is derived from an EMBL/GenBank/DDBJ whole genome shotgun (WGS) entry which is preliminary data.</text>
</comment>
<dbReference type="AlphaFoldDB" id="A0A4R5PRH9"/>
<dbReference type="Proteomes" id="UP000295131">
    <property type="component" value="Unassembled WGS sequence"/>
</dbReference>
<dbReference type="CDD" id="cd11386">
    <property type="entry name" value="MCP_signal"/>
    <property type="match status" value="1"/>
</dbReference>
<evidence type="ECO:0000256" key="1">
    <source>
        <dbReference type="ARBA" id="ARBA00022500"/>
    </source>
</evidence>
<feature type="domain" description="PAC" evidence="6">
    <location>
        <begin position="183"/>
        <end position="235"/>
    </location>
</feature>
<dbReference type="GO" id="GO:0004888">
    <property type="term" value="F:transmembrane signaling receptor activity"/>
    <property type="evidence" value="ECO:0007669"/>
    <property type="project" value="InterPro"/>
</dbReference>
<evidence type="ECO:0000259" key="6">
    <source>
        <dbReference type="PROSITE" id="PS50113"/>
    </source>
</evidence>
<keyword evidence="1" id="KW-0145">Chemotaxis</keyword>
<keyword evidence="3" id="KW-0807">Transducer</keyword>
<gene>
    <name evidence="7" type="ORF">E2A64_07750</name>
</gene>
<proteinExistence type="inferred from homology"/>
<dbReference type="SUPFAM" id="SSF55785">
    <property type="entry name" value="PYP-like sensor domain (PAS domain)"/>
    <property type="match status" value="2"/>
</dbReference>
<evidence type="ECO:0000259" key="5">
    <source>
        <dbReference type="PROSITE" id="PS50112"/>
    </source>
</evidence>
<dbReference type="GO" id="GO:0006935">
    <property type="term" value="P:chemotaxis"/>
    <property type="evidence" value="ECO:0007669"/>
    <property type="project" value="UniProtKB-KW"/>
</dbReference>
<dbReference type="RefSeq" id="WP_133284308.1">
    <property type="nucleotide sequence ID" value="NZ_SMSI01000001.1"/>
</dbReference>
<dbReference type="InterPro" id="IPR004090">
    <property type="entry name" value="Chemotax_Me-accpt_rcpt"/>
</dbReference>
<sequence>MAIIEFELDGTIITANENFCAALGYTLDEIKGKHHSIFVEPEVVGSDSYRGFWHKLGTGAFDSGRYKRICKDGKEIWIEASYNPVFHDGTPYKVVKFATDITASVKKAAETEGKMTALSRSQAIIEFEIDGTIITANENFLATLGYRLEEIEGKHHSIFCEPSYVASGEYRDFWPNLASGHFSSGEFKRYGRGGTEIWIQATYNPIFDADGRVFKVVKFASDITERVKTNQFIADAMVQVSENARSIDAAAGEVRQASDELAHRSERQAASVEQTAAALEQLTTTISDSAMRAKEAGQLANRTRDTAEKAGSIVNDAVEAMGRIENSAAEISKIIGVIDQIAFQTNLLALNAGVEAARAGEAGKGFAVVAQEVRELSQRSATAAKEIKELIANSDRHVETGVGLVGKTGETLTSIVQQIMEVATNVDAIVRASQEQSSGLSEINEAVNVIDQGTQQSAAMCEESTAAAHTLAREAADLFGLIEQFEKTQAAKKNASDAVQKAA</sequence>
<reference evidence="7 8" key="1">
    <citation type="journal article" date="2013" name="Int. J. Syst. Evol. Microbiol.">
        <title>Hoeflea suaedae sp. nov., an endophytic bacterium isolated from the root of the halophyte Suaeda maritima.</title>
        <authorList>
            <person name="Chung E.J."/>
            <person name="Park J.A."/>
            <person name="Pramanik P."/>
            <person name="Bibi F."/>
            <person name="Jeon C.O."/>
            <person name="Chung Y.R."/>
        </authorList>
    </citation>
    <scope>NUCLEOTIDE SEQUENCE [LARGE SCALE GENOMIC DNA]</scope>
    <source>
        <strain evidence="7 8">YC6898</strain>
    </source>
</reference>
<feature type="domain" description="PAS" evidence="5">
    <location>
        <begin position="1"/>
        <end position="42"/>
    </location>
</feature>
<dbReference type="NCBIfam" id="TIGR00229">
    <property type="entry name" value="sensory_box"/>
    <property type="match status" value="2"/>
</dbReference>
<accession>A0A4R5PRH9</accession>
<dbReference type="PROSITE" id="PS50112">
    <property type="entry name" value="PAS"/>
    <property type="match status" value="2"/>
</dbReference>